<reference evidence="10 11" key="1">
    <citation type="submission" date="2020-10" db="EMBL/GenBank/DDBJ databases">
        <authorList>
            <person name="Castelo-Branco R."/>
            <person name="Eusebio N."/>
            <person name="Adriana R."/>
            <person name="Vieira A."/>
            <person name="Brugerolle De Fraissinette N."/>
            <person name="Rezende De Castro R."/>
            <person name="Schneider M.P."/>
            <person name="Vasconcelos V."/>
            <person name="Leao P.N."/>
        </authorList>
    </citation>
    <scope>NUCLEOTIDE SEQUENCE [LARGE SCALE GENOMIC DNA]</scope>
    <source>
        <strain evidence="10 11">LEGE 00031</strain>
    </source>
</reference>
<proteinExistence type="inferred from homology"/>
<dbReference type="InterPro" id="IPR010241">
    <property type="entry name" value="Fd_pln"/>
</dbReference>
<dbReference type="PROSITE" id="PS51085">
    <property type="entry name" value="2FE2S_FER_2"/>
    <property type="match status" value="1"/>
</dbReference>
<dbReference type="RefSeq" id="WP_194018749.1">
    <property type="nucleotide sequence ID" value="NZ_JADEVV010000004.1"/>
</dbReference>
<keyword evidence="6" id="KW-0408">Iron</keyword>
<dbReference type="InterPro" id="IPR001041">
    <property type="entry name" value="2Fe-2S_ferredoxin-type"/>
</dbReference>
<dbReference type="InterPro" id="IPR012675">
    <property type="entry name" value="Beta-grasp_dom_sf"/>
</dbReference>
<dbReference type="Proteomes" id="UP000658720">
    <property type="component" value="Unassembled WGS sequence"/>
</dbReference>
<evidence type="ECO:0000259" key="9">
    <source>
        <dbReference type="PROSITE" id="PS51085"/>
    </source>
</evidence>
<dbReference type="SUPFAM" id="SSF54292">
    <property type="entry name" value="2Fe-2S ferredoxin-like"/>
    <property type="match status" value="1"/>
</dbReference>
<evidence type="ECO:0000256" key="5">
    <source>
        <dbReference type="ARBA" id="ARBA00022982"/>
    </source>
</evidence>
<dbReference type="Gene3D" id="3.10.20.30">
    <property type="match status" value="1"/>
</dbReference>
<dbReference type="Pfam" id="PF00111">
    <property type="entry name" value="Fer2"/>
    <property type="match status" value="1"/>
</dbReference>
<sequence length="103" mass="10719">MGTLYSVNLVNPATGSDVTIQVAADELILEAAENQGLDLPYSCRAASCVACAGQLLEGTVEHTDKGSDFLKPEELAAGCVLLCAAYATANCKILTHQEEALFG</sequence>
<keyword evidence="2" id="KW-0813">Transport</keyword>
<organism evidence="10 11">
    <name type="scientific">Synechocystis salina LEGE 00031</name>
    <dbReference type="NCBI Taxonomy" id="1828736"/>
    <lineage>
        <taxon>Bacteria</taxon>
        <taxon>Bacillati</taxon>
        <taxon>Cyanobacteriota</taxon>
        <taxon>Cyanophyceae</taxon>
        <taxon>Synechococcales</taxon>
        <taxon>Merismopediaceae</taxon>
        <taxon>Synechocystis</taxon>
    </lineage>
</organism>
<evidence type="ECO:0000256" key="6">
    <source>
        <dbReference type="ARBA" id="ARBA00023004"/>
    </source>
</evidence>
<protein>
    <submittedName>
        <fullName evidence="10">2Fe-2S iron-sulfur cluster binding domain-containing protein</fullName>
    </submittedName>
</protein>
<evidence type="ECO:0000313" key="10">
    <source>
        <dbReference type="EMBL" id="MBE9252683.1"/>
    </source>
</evidence>
<evidence type="ECO:0000256" key="3">
    <source>
        <dbReference type="ARBA" id="ARBA00022714"/>
    </source>
</evidence>
<accession>A0ABR9VQC7</accession>
<keyword evidence="3" id="KW-0001">2Fe-2S</keyword>
<feature type="domain" description="2Fe-2S ferredoxin-type" evidence="9">
    <location>
        <begin position="5"/>
        <end position="99"/>
    </location>
</feature>
<keyword evidence="5" id="KW-0249">Electron transport</keyword>
<dbReference type="PANTHER" id="PTHR43112:SF3">
    <property type="entry name" value="FERREDOXIN-2, CHLOROPLASTIC"/>
    <property type="match status" value="1"/>
</dbReference>
<keyword evidence="7" id="KW-0411">Iron-sulfur</keyword>
<dbReference type="CDD" id="cd00207">
    <property type="entry name" value="fer2"/>
    <property type="match status" value="1"/>
</dbReference>
<keyword evidence="11" id="KW-1185">Reference proteome</keyword>
<evidence type="ECO:0000256" key="4">
    <source>
        <dbReference type="ARBA" id="ARBA00022723"/>
    </source>
</evidence>
<dbReference type="InterPro" id="IPR036010">
    <property type="entry name" value="2Fe-2S_ferredoxin-like_sf"/>
</dbReference>
<dbReference type="EMBL" id="JADEVV010000004">
    <property type="protein sequence ID" value="MBE9252683.1"/>
    <property type="molecule type" value="Genomic_DNA"/>
</dbReference>
<gene>
    <name evidence="10" type="ORF">IQ217_02205</name>
</gene>
<evidence type="ECO:0000256" key="8">
    <source>
        <dbReference type="ARBA" id="ARBA00034078"/>
    </source>
</evidence>
<evidence type="ECO:0000313" key="11">
    <source>
        <dbReference type="Proteomes" id="UP000658720"/>
    </source>
</evidence>
<evidence type="ECO:0000256" key="2">
    <source>
        <dbReference type="ARBA" id="ARBA00022448"/>
    </source>
</evidence>
<comment type="similarity">
    <text evidence="1">Belongs to the 2Fe2S plant-type ferredoxin family.</text>
</comment>
<evidence type="ECO:0000256" key="1">
    <source>
        <dbReference type="ARBA" id="ARBA00007874"/>
    </source>
</evidence>
<evidence type="ECO:0000256" key="7">
    <source>
        <dbReference type="ARBA" id="ARBA00023014"/>
    </source>
</evidence>
<comment type="cofactor">
    <cofactor evidence="8">
        <name>[2Fe-2S] cluster</name>
        <dbReference type="ChEBI" id="CHEBI:190135"/>
    </cofactor>
</comment>
<keyword evidence="4" id="KW-0479">Metal-binding</keyword>
<dbReference type="NCBIfam" id="TIGR02008">
    <property type="entry name" value="fdx_plant"/>
    <property type="match status" value="1"/>
</dbReference>
<name>A0ABR9VQC7_9SYNC</name>
<dbReference type="PANTHER" id="PTHR43112">
    <property type="entry name" value="FERREDOXIN"/>
    <property type="match status" value="1"/>
</dbReference>
<comment type="caution">
    <text evidence="10">The sequence shown here is derived from an EMBL/GenBank/DDBJ whole genome shotgun (WGS) entry which is preliminary data.</text>
</comment>